<evidence type="ECO:0000313" key="2">
    <source>
        <dbReference type="Proteomes" id="UP000799755"/>
    </source>
</evidence>
<gene>
    <name evidence="1" type="ORF">BDR25DRAFT_308999</name>
</gene>
<proteinExistence type="predicted"/>
<keyword evidence="2" id="KW-1185">Reference proteome</keyword>
<dbReference type="EMBL" id="MU003492">
    <property type="protein sequence ID" value="KAF2478198.1"/>
    <property type="molecule type" value="Genomic_DNA"/>
</dbReference>
<protein>
    <submittedName>
        <fullName evidence="1">Uncharacterized protein</fullName>
    </submittedName>
</protein>
<comment type="caution">
    <text evidence="1">The sequence shown here is derived from an EMBL/GenBank/DDBJ whole genome shotgun (WGS) entry which is preliminary data.</text>
</comment>
<organism evidence="1 2">
    <name type="scientific">Lindgomyces ingoldianus</name>
    <dbReference type="NCBI Taxonomy" id="673940"/>
    <lineage>
        <taxon>Eukaryota</taxon>
        <taxon>Fungi</taxon>
        <taxon>Dikarya</taxon>
        <taxon>Ascomycota</taxon>
        <taxon>Pezizomycotina</taxon>
        <taxon>Dothideomycetes</taxon>
        <taxon>Pleosporomycetidae</taxon>
        <taxon>Pleosporales</taxon>
        <taxon>Lindgomycetaceae</taxon>
        <taxon>Lindgomyces</taxon>
    </lineage>
</organism>
<accession>A0ACB6RFZ2</accession>
<dbReference type="Proteomes" id="UP000799755">
    <property type="component" value="Unassembled WGS sequence"/>
</dbReference>
<reference evidence="1" key="1">
    <citation type="journal article" date="2020" name="Stud. Mycol.">
        <title>101 Dothideomycetes genomes: a test case for predicting lifestyles and emergence of pathogens.</title>
        <authorList>
            <person name="Haridas S."/>
            <person name="Albert R."/>
            <person name="Binder M."/>
            <person name="Bloem J."/>
            <person name="Labutti K."/>
            <person name="Salamov A."/>
            <person name="Andreopoulos B."/>
            <person name="Baker S."/>
            <person name="Barry K."/>
            <person name="Bills G."/>
            <person name="Bluhm B."/>
            <person name="Cannon C."/>
            <person name="Castanera R."/>
            <person name="Culley D."/>
            <person name="Daum C."/>
            <person name="Ezra D."/>
            <person name="Gonzalez J."/>
            <person name="Henrissat B."/>
            <person name="Kuo A."/>
            <person name="Liang C."/>
            <person name="Lipzen A."/>
            <person name="Lutzoni F."/>
            <person name="Magnuson J."/>
            <person name="Mondo S."/>
            <person name="Nolan M."/>
            <person name="Ohm R."/>
            <person name="Pangilinan J."/>
            <person name="Park H.-J."/>
            <person name="Ramirez L."/>
            <person name="Alfaro M."/>
            <person name="Sun H."/>
            <person name="Tritt A."/>
            <person name="Yoshinaga Y."/>
            <person name="Zwiers L.-H."/>
            <person name="Turgeon B."/>
            <person name="Goodwin S."/>
            <person name="Spatafora J."/>
            <person name="Crous P."/>
            <person name="Grigoriev I."/>
        </authorList>
    </citation>
    <scope>NUCLEOTIDE SEQUENCE</scope>
    <source>
        <strain evidence="1">ATCC 200398</strain>
    </source>
</reference>
<name>A0ACB6RFZ2_9PLEO</name>
<evidence type="ECO:0000313" key="1">
    <source>
        <dbReference type="EMBL" id="KAF2478198.1"/>
    </source>
</evidence>
<sequence>MISLPFMVAFRIFLLAANPSSINELAGAIGLPFHGRSFGSFGPKNSAGILKSPRVVLLSVTQAARTSLYSWVMMARTPASFEASVVNRKPSAVRKVAPFPIFLIGLLGLRNSHGARTNGFNAPGPKCQFYELLDAELVCLRERFCVGEVGVRQFAALVSNSGSTSMSQLFSNVQEKPRFHAFSGKLDGMIKVFSFVLPFVVSRTGGTWHFPRILWQ</sequence>